<sequence length="369" mass="38600">MKKGLALLAVLAATACGATDPSPGGGGAPGEGWRELAGSPLSPRHAALGLWTGTEALIVGGADDAICPPNADCAADPTPLADGAALDPATGKWRRIADAPVPFSWGQGVVVGTSAYILPSQGRQVLEYRIGEDRWTLVQVPFKPDSWYQLLAAGGRLVAYSGSDETVESPDYVLDAATGAWRELPADPQGRSYDRTMAWTGRELVLFDKKLVPNPGQNEPSLTRAAALDLATGTWRLLPNSQILYTAPWLLSDGKLVNPTLGDADGGEVGNWGRAYPNGGILDPATGQWAALPERPGGGETSGARSATSAIFTGLRGSVLDTTTGTWEPLPTLPGGRRSGATYVAAGRDFLVFGGGWGEDLRNDTWLWP</sequence>
<dbReference type="RefSeq" id="WP_281903736.1">
    <property type="nucleotide sequence ID" value="NZ_BSDI01000057.1"/>
</dbReference>
<accession>A0ABQ5R8E6</accession>
<name>A0ABQ5R8E6_9ACTN</name>
<reference evidence="3" key="1">
    <citation type="submission" date="2022-12" db="EMBL/GenBank/DDBJ databases">
        <title>New Phytohabitans aurantiacus sp. RD004123 nov., an actinomycete isolated from soil.</title>
        <authorList>
            <person name="Triningsih D.W."/>
            <person name="Harunari E."/>
            <person name="Igarashi Y."/>
        </authorList>
    </citation>
    <scope>NUCLEOTIDE SEQUENCE</scope>
    <source>
        <strain evidence="3">RD004123</strain>
    </source>
</reference>
<dbReference type="EMBL" id="BSDI01000057">
    <property type="protein sequence ID" value="GLI02240.1"/>
    <property type="molecule type" value="Genomic_DNA"/>
</dbReference>
<evidence type="ECO:0000256" key="2">
    <source>
        <dbReference type="SAM" id="SignalP"/>
    </source>
</evidence>
<proteinExistence type="predicted"/>
<dbReference type="PROSITE" id="PS51257">
    <property type="entry name" value="PROKAR_LIPOPROTEIN"/>
    <property type="match status" value="1"/>
</dbReference>
<dbReference type="InterPro" id="IPR015915">
    <property type="entry name" value="Kelch-typ_b-propeller"/>
</dbReference>
<evidence type="ECO:0000313" key="3">
    <source>
        <dbReference type="EMBL" id="GLI02240.1"/>
    </source>
</evidence>
<comment type="caution">
    <text evidence="3">The sequence shown here is derived from an EMBL/GenBank/DDBJ whole genome shotgun (WGS) entry which is preliminary data.</text>
</comment>
<gene>
    <name evidence="3" type="ORF">Pa4123_75180</name>
</gene>
<evidence type="ECO:0000313" key="4">
    <source>
        <dbReference type="Proteomes" id="UP001144280"/>
    </source>
</evidence>
<dbReference type="Proteomes" id="UP001144280">
    <property type="component" value="Unassembled WGS sequence"/>
</dbReference>
<keyword evidence="4" id="KW-1185">Reference proteome</keyword>
<dbReference type="Gene3D" id="2.120.10.80">
    <property type="entry name" value="Kelch-type beta propeller"/>
    <property type="match status" value="2"/>
</dbReference>
<evidence type="ECO:0008006" key="5">
    <source>
        <dbReference type="Google" id="ProtNLM"/>
    </source>
</evidence>
<protein>
    <recommendedName>
        <fullName evidence="5">Galactose oxidase</fullName>
    </recommendedName>
</protein>
<feature type="signal peptide" evidence="2">
    <location>
        <begin position="1"/>
        <end position="18"/>
    </location>
</feature>
<evidence type="ECO:0000256" key="1">
    <source>
        <dbReference type="SAM" id="MobiDB-lite"/>
    </source>
</evidence>
<dbReference type="SUPFAM" id="SSF117281">
    <property type="entry name" value="Kelch motif"/>
    <property type="match status" value="2"/>
</dbReference>
<keyword evidence="2" id="KW-0732">Signal</keyword>
<organism evidence="3 4">
    <name type="scientific">Phytohabitans aurantiacus</name>
    <dbReference type="NCBI Taxonomy" id="3016789"/>
    <lineage>
        <taxon>Bacteria</taxon>
        <taxon>Bacillati</taxon>
        <taxon>Actinomycetota</taxon>
        <taxon>Actinomycetes</taxon>
        <taxon>Micromonosporales</taxon>
        <taxon>Micromonosporaceae</taxon>
    </lineage>
</organism>
<feature type="chain" id="PRO_5046970891" description="Galactose oxidase" evidence="2">
    <location>
        <begin position="19"/>
        <end position="369"/>
    </location>
</feature>
<feature type="region of interest" description="Disordered" evidence="1">
    <location>
        <begin position="19"/>
        <end position="38"/>
    </location>
</feature>